<comment type="caution">
    <text evidence="9">The sequence shown here is derived from an EMBL/GenBank/DDBJ whole genome shotgun (WGS) entry which is preliminary data.</text>
</comment>
<dbReference type="InterPro" id="IPR039421">
    <property type="entry name" value="Type_1_exporter"/>
</dbReference>
<feature type="transmembrane region" description="Helical" evidence="8">
    <location>
        <begin position="66"/>
        <end position="84"/>
    </location>
</feature>
<dbReference type="GeneID" id="83729218"/>
<feature type="region of interest" description="Disordered" evidence="7">
    <location>
        <begin position="586"/>
        <end position="613"/>
    </location>
</feature>
<evidence type="ECO:0000256" key="8">
    <source>
        <dbReference type="SAM" id="Phobius"/>
    </source>
</evidence>
<organism evidence="9 10">
    <name type="scientific">Salinibacter ruber</name>
    <dbReference type="NCBI Taxonomy" id="146919"/>
    <lineage>
        <taxon>Bacteria</taxon>
        <taxon>Pseudomonadati</taxon>
        <taxon>Rhodothermota</taxon>
        <taxon>Rhodothermia</taxon>
        <taxon>Rhodothermales</taxon>
        <taxon>Salinibacteraceae</taxon>
        <taxon>Salinibacter</taxon>
    </lineage>
</organism>
<dbReference type="Pfam" id="PF00005">
    <property type="entry name" value="ABC_tran"/>
    <property type="match status" value="1"/>
</dbReference>
<evidence type="ECO:0000256" key="6">
    <source>
        <dbReference type="ARBA" id="ARBA00023136"/>
    </source>
</evidence>
<feature type="transmembrane region" description="Helical" evidence="8">
    <location>
        <begin position="149"/>
        <end position="165"/>
    </location>
</feature>
<dbReference type="FunFam" id="3.40.50.300:FF:000218">
    <property type="entry name" value="Multidrug ABC transporter ATP-binding protein"/>
    <property type="match status" value="1"/>
</dbReference>
<dbReference type="AlphaFoldDB" id="A0A9X2Q014"/>
<keyword evidence="5 8" id="KW-1133">Transmembrane helix</keyword>
<dbReference type="CDD" id="cd07346">
    <property type="entry name" value="ABC_6TM_exporters"/>
    <property type="match status" value="1"/>
</dbReference>
<gene>
    <name evidence="9" type="ORF">GGP61_000308</name>
</gene>
<dbReference type="GO" id="GO:0005524">
    <property type="term" value="F:ATP binding"/>
    <property type="evidence" value="ECO:0007669"/>
    <property type="project" value="UniProtKB-KW"/>
</dbReference>
<dbReference type="GO" id="GO:0016887">
    <property type="term" value="F:ATP hydrolysis activity"/>
    <property type="evidence" value="ECO:0007669"/>
    <property type="project" value="InterPro"/>
</dbReference>
<dbReference type="PROSITE" id="PS00211">
    <property type="entry name" value="ABC_TRANSPORTER_1"/>
    <property type="match status" value="1"/>
</dbReference>
<dbReference type="PANTHER" id="PTHR43394">
    <property type="entry name" value="ATP-DEPENDENT PERMEASE MDL1, MITOCHONDRIAL"/>
    <property type="match status" value="1"/>
</dbReference>
<dbReference type="InterPro" id="IPR017871">
    <property type="entry name" value="ABC_transporter-like_CS"/>
</dbReference>
<dbReference type="SUPFAM" id="SSF52540">
    <property type="entry name" value="P-loop containing nucleoside triphosphate hydrolases"/>
    <property type="match status" value="1"/>
</dbReference>
<evidence type="ECO:0000256" key="7">
    <source>
        <dbReference type="SAM" id="MobiDB-lite"/>
    </source>
</evidence>
<dbReference type="InterPro" id="IPR003439">
    <property type="entry name" value="ABC_transporter-like_ATP-bd"/>
</dbReference>
<keyword evidence="3" id="KW-0547">Nucleotide-binding</keyword>
<evidence type="ECO:0000313" key="9">
    <source>
        <dbReference type="EMBL" id="MCS3708721.1"/>
    </source>
</evidence>
<dbReference type="Gene3D" id="1.20.1560.10">
    <property type="entry name" value="ABC transporter type 1, transmembrane domain"/>
    <property type="match status" value="1"/>
</dbReference>
<dbReference type="RefSeq" id="WP_118829230.1">
    <property type="nucleotide sequence ID" value="NZ_CALTSL010000003.1"/>
</dbReference>
<keyword evidence="6 8" id="KW-0472">Membrane</keyword>
<sequence>MAASDRDDRESTLAILSRLWGVLSPYKARVIGVALLISFSAALEAAGPQFVRYAFDVVIPGGRSTLFLWFGLAFAGFYLFRAIVEYGGMYWSFALTQQVVSDVRMQAYDHLLTLPVSRFSNEQSGSLSSRVVSDPNALKGMIQAAASRLSGQLVAILVVAGLLVWMNWKLALVNLVVLPLLAFVTYYYQEPLRTASRSIRETVARLTATSTEAISNIRVVKAFVGEEQERERFGTHNQRYVDINLDRRKDVGKMEGLINITSNYGTGALLLVGGWMVVSGSLSLGELTAFIMYQRQLQGPVQSVMFFNDKLQAGMAALERLSELVDTDPETGGDRAEVPVGPVELEDVRFSYPDADEPALRDLSLRIEPGETAALVGSSGAGKSTVANLIGRFWDPQEGRVTVDGIDLRSFELQALREHVALVPQDPTLFSGTVADNIRYAEPDAPGGAVRHAAKMANAHGFVQQLVDGYDTQIGERGVRLSGGQKQRVAIARAILTDARILLLDEATSDLDSESEAVIQDALDGLFARGDQLTSIVIAHRLSTIENADTIYVLEDGRLVEQGPHDELLAEGGRYAELWALQRRDADRSARPNPAEPPVVTSASVDGSSSTRS</sequence>
<dbReference type="InterPro" id="IPR027417">
    <property type="entry name" value="P-loop_NTPase"/>
</dbReference>
<feature type="transmembrane region" description="Helical" evidence="8">
    <location>
        <begin position="28"/>
        <end position="46"/>
    </location>
</feature>
<dbReference type="SMART" id="SM00382">
    <property type="entry name" value="AAA"/>
    <property type="match status" value="1"/>
</dbReference>
<proteinExistence type="predicted"/>
<feature type="compositionally biased region" description="Polar residues" evidence="7">
    <location>
        <begin position="601"/>
        <end position="613"/>
    </location>
</feature>
<dbReference type="GO" id="GO:0005886">
    <property type="term" value="C:plasma membrane"/>
    <property type="evidence" value="ECO:0007669"/>
    <property type="project" value="UniProtKB-SubCell"/>
</dbReference>
<dbReference type="Gene3D" id="3.40.50.300">
    <property type="entry name" value="P-loop containing nucleotide triphosphate hydrolases"/>
    <property type="match status" value="1"/>
</dbReference>
<keyword evidence="9" id="KW-0378">Hydrolase</keyword>
<evidence type="ECO:0000313" key="10">
    <source>
        <dbReference type="Proteomes" id="UP001155057"/>
    </source>
</evidence>
<dbReference type="EMBL" id="JANUAE010000001">
    <property type="protein sequence ID" value="MCS3708721.1"/>
    <property type="molecule type" value="Genomic_DNA"/>
</dbReference>
<dbReference type="SUPFAM" id="SSF90123">
    <property type="entry name" value="ABC transporter transmembrane region"/>
    <property type="match status" value="1"/>
</dbReference>
<evidence type="ECO:0000256" key="4">
    <source>
        <dbReference type="ARBA" id="ARBA00022840"/>
    </source>
</evidence>
<evidence type="ECO:0000256" key="5">
    <source>
        <dbReference type="ARBA" id="ARBA00022989"/>
    </source>
</evidence>
<accession>A0A9X2Q014</accession>
<dbReference type="Proteomes" id="UP001155057">
    <property type="component" value="Unassembled WGS sequence"/>
</dbReference>
<reference evidence="9" key="1">
    <citation type="submission" date="2022-08" db="EMBL/GenBank/DDBJ databases">
        <title>Genomic Encyclopedia of Type Strains, Phase V (KMG-V): Genome sequencing to study the core and pangenomes of soil and plant-associated prokaryotes.</title>
        <authorList>
            <person name="Whitman W."/>
        </authorList>
    </citation>
    <scope>NUCLEOTIDE SEQUENCE</scope>
    <source>
        <strain evidence="9">SP3049</strain>
    </source>
</reference>
<keyword evidence="4 9" id="KW-0067">ATP-binding</keyword>
<dbReference type="InterPro" id="IPR036640">
    <property type="entry name" value="ABC1_TM_sf"/>
</dbReference>
<dbReference type="Pfam" id="PF00664">
    <property type="entry name" value="ABC_membrane"/>
    <property type="match status" value="1"/>
</dbReference>
<feature type="transmembrane region" description="Helical" evidence="8">
    <location>
        <begin position="257"/>
        <end position="278"/>
    </location>
</feature>
<protein>
    <submittedName>
        <fullName evidence="9">Subfamily B ATP-binding cassette protein MsbA</fullName>
        <ecNumber evidence="9">3.6.3.-</ecNumber>
    </submittedName>
</protein>
<evidence type="ECO:0000256" key="3">
    <source>
        <dbReference type="ARBA" id="ARBA00022741"/>
    </source>
</evidence>
<feature type="transmembrane region" description="Helical" evidence="8">
    <location>
        <begin position="171"/>
        <end position="188"/>
    </location>
</feature>
<comment type="subcellular location">
    <subcellularLocation>
        <location evidence="1">Cell membrane</location>
        <topology evidence="1">Multi-pass membrane protein</topology>
    </subcellularLocation>
</comment>
<dbReference type="EC" id="3.6.3.-" evidence="9"/>
<dbReference type="PANTHER" id="PTHR43394:SF1">
    <property type="entry name" value="ATP-BINDING CASSETTE SUB-FAMILY B MEMBER 10, MITOCHONDRIAL"/>
    <property type="match status" value="1"/>
</dbReference>
<evidence type="ECO:0000256" key="1">
    <source>
        <dbReference type="ARBA" id="ARBA00004651"/>
    </source>
</evidence>
<name>A0A9X2Q014_9BACT</name>
<dbReference type="PROSITE" id="PS50929">
    <property type="entry name" value="ABC_TM1F"/>
    <property type="match status" value="1"/>
</dbReference>
<dbReference type="GO" id="GO:0015421">
    <property type="term" value="F:ABC-type oligopeptide transporter activity"/>
    <property type="evidence" value="ECO:0007669"/>
    <property type="project" value="TreeGrafter"/>
</dbReference>
<dbReference type="InterPro" id="IPR003593">
    <property type="entry name" value="AAA+_ATPase"/>
</dbReference>
<dbReference type="PROSITE" id="PS50893">
    <property type="entry name" value="ABC_TRANSPORTER_2"/>
    <property type="match status" value="1"/>
</dbReference>
<evidence type="ECO:0000256" key="2">
    <source>
        <dbReference type="ARBA" id="ARBA00022692"/>
    </source>
</evidence>
<keyword evidence="2 8" id="KW-0812">Transmembrane</keyword>
<dbReference type="InterPro" id="IPR011527">
    <property type="entry name" value="ABC1_TM_dom"/>
</dbReference>